<comment type="caution">
    <text evidence="2">The sequence shown here is derived from an EMBL/GenBank/DDBJ whole genome shotgun (WGS) entry which is preliminary data.</text>
</comment>
<dbReference type="Pfam" id="PF01266">
    <property type="entry name" value="DAO"/>
    <property type="match status" value="1"/>
</dbReference>
<protein>
    <recommendedName>
        <fullName evidence="1">FAD dependent oxidoreductase domain-containing protein</fullName>
    </recommendedName>
</protein>
<dbReference type="InterPro" id="IPR036188">
    <property type="entry name" value="FAD/NAD-bd_sf"/>
</dbReference>
<dbReference type="PANTHER" id="PTHR13847:SF213">
    <property type="entry name" value="DEPENDENT OXIDOREDUCTASE, PUTATIVE-RELATED"/>
    <property type="match status" value="1"/>
</dbReference>
<dbReference type="PANTHER" id="PTHR13847">
    <property type="entry name" value="SARCOSINE DEHYDROGENASE-RELATED"/>
    <property type="match status" value="1"/>
</dbReference>
<dbReference type="GO" id="GO:0005737">
    <property type="term" value="C:cytoplasm"/>
    <property type="evidence" value="ECO:0007669"/>
    <property type="project" value="TreeGrafter"/>
</dbReference>
<dbReference type="Proteomes" id="UP001220324">
    <property type="component" value="Unassembled WGS sequence"/>
</dbReference>
<evidence type="ECO:0000259" key="1">
    <source>
        <dbReference type="Pfam" id="PF01266"/>
    </source>
</evidence>
<accession>A0AAD6D2H4</accession>
<name>A0AAD6D2H4_9EURO</name>
<keyword evidence="3" id="KW-1185">Reference proteome</keyword>
<organism evidence="2 3">
    <name type="scientific">Penicillium frequentans</name>
    <dbReference type="NCBI Taxonomy" id="3151616"/>
    <lineage>
        <taxon>Eukaryota</taxon>
        <taxon>Fungi</taxon>
        <taxon>Dikarya</taxon>
        <taxon>Ascomycota</taxon>
        <taxon>Pezizomycotina</taxon>
        <taxon>Eurotiomycetes</taxon>
        <taxon>Eurotiomycetidae</taxon>
        <taxon>Eurotiales</taxon>
        <taxon>Aspergillaceae</taxon>
        <taxon>Penicillium</taxon>
    </lineage>
</organism>
<reference evidence="2 3" key="1">
    <citation type="journal article" date="2023" name="IMA Fungus">
        <title>Comparative genomic study of the Penicillium genus elucidates a diverse pangenome and 15 lateral gene transfer events.</title>
        <authorList>
            <person name="Petersen C."/>
            <person name="Sorensen T."/>
            <person name="Nielsen M.R."/>
            <person name="Sondergaard T.E."/>
            <person name="Sorensen J.L."/>
            <person name="Fitzpatrick D.A."/>
            <person name="Frisvad J.C."/>
            <person name="Nielsen K.L."/>
        </authorList>
    </citation>
    <scope>NUCLEOTIDE SEQUENCE [LARGE SCALE GENOMIC DNA]</scope>
    <source>
        <strain evidence="2 3">IBT 35679</strain>
    </source>
</reference>
<dbReference type="InterPro" id="IPR006076">
    <property type="entry name" value="FAD-dep_OxRdtase"/>
</dbReference>
<evidence type="ECO:0000313" key="3">
    <source>
        <dbReference type="Proteomes" id="UP001220324"/>
    </source>
</evidence>
<proteinExistence type="predicted"/>
<dbReference type="SUPFAM" id="SSF51905">
    <property type="entry name" value="FAD/NAD(P)-binding domain"/>
    <property type="match status" value="1"/>
</dbReference>
<sequence length="503" mass="55390">MSAPENQKCTLYSLITSDPGLPRPFTKPPYWLHMPCALAKHQSPSLQSKVDVIVIGSGITGASVAHTLLESDPTISVTLLEARSLCSGATGRNGGHIVAYGGGDYAILKKKFGVEEALNIIDFTFSTLDDLVELVRRNGWEKDVEYRPVTRIKTFGDQDTLLSTKKSVAEFSAERPTMDRVYNFIGPEEAAMDHGIQGVTGALLFPAHAIWPYKLVSKVFERLVGHYPSRFHLETNTPALSIAVDETFPKSNHRYVVTTPRGSIQATHVVHATNGYAGHLIPELRGRLYPYRGSMTVQNFESKTPNQGDQYTWSHHHMPRYDPASGTTIPGTYYLQQNANSGYFFFGGERTTPDQSINTDDTQPVKSATKHLESKLTSLLGQDPQSRHTVSEWAGVMGYTADKLPLVGRIPSTVSARHEGEWISAGFNGMGMCYAWRAGKGVAKMILGEDVSGWLPKSFVLSEERLKHRLVTQASLQDLKGYFPRATLAGDTTLKLGSRSSLL</sequence>
<evidence type="ECO:0000313" key="2">
    <source>
        <dbReference type="EMBL" id="KAJ5552467.1"/>
    </source>
</evidence>
<feature type="domain" description="FAD dependent oxidoreductase" evidence="1">
    <location>
        <begin position="51"/>
        <end position="444"/>
    </location>
</feature>
<dbReference type="Gene3D" id="3.50.50.60">
    <property type="entry name" value="FAD/NAD(P)-binding domain"/>
    <property type="match status" value="1"/>
</dbReference>
<dbReference type="Gene3D" id="3.30.9.10">
    <property type="entry name" value="D-Amino Acid Oxidase, subunit A, domain 2"/>
    <property type="match status" value="1"/>
</dbReference>
<dbReference type="AlphaFoldDB" id="A0AAD6D2H4"/>
<gene>
    <name evidence="2" type="ORF">N7494_001845</name>
</gene>
<dbReference type="EMBL" id="JAQIZZ010000002">
    <property type="protein sequence ID" value="KAJ5552467.1"/>
    <property type="molecule type" value="Genomic_DNA"/>
</dbReference>